<evidence type="ECO:0000313" key="2">
    <source>
        <dbReference type="EMBL" id="SET74189.1"/>
    </source>
</evidence>
<feature type="transmembrane region" description="Helical" evidence="1">
    <location>
        <begin position="262"/>
        <end position="285"/>
    </location>
</feature>
<proteinExistence type="predicted"/>
<protein>
    <submittedName>
        <fullName evidence="2">Uncharacterized protein</fullName>
    </submittedName>
</protein>
<dbReference type="OrthoDB" id="116789at2"/>
<reference evidence="3" key="1">
    <citation type="submission" date="2016-10" db="EMBL/GenBank/DDBJ databases">
        <authorList>
            <person name="Varghese N."/>
            <person name="Submissions S."/>
        </authorList>
    </citation>
    <scope>NUCLEOTIDE SEQUENCE [LARGE SCALE GENOMIC DNA]</scope>
    <source>
        <strain evidence="3">CGMCC 1.3566</strain>
    </source>
</reference>
<feature type="transmembrane region" description="Helical" evidence="1">
    <location>
        <begin position="230"/>
        <end position="250"/>
    </location>
</feature>
<dbReference type="RefSeq" id="WP_093135812.1">
    <property type="nucleotide sequence ID" value="NZ_FOHJ01000007.1"/>
</dbReference>
<organism evidence="2 3">
    <name type="scientific">Salinibacillus kushneri</name>
    <dbReference type="NCBI Taxonomy" id="237682"/>
    <lineage>
        <taxon>Bacteria</taxon>
        <taxon>Bacillati</taxon>
        <taxon>Bacillota</taxon>
        <taxon>Bacilli</taxon>
        <taxon>Bacillales</taxon>
        <taxon>Bacillaceae</taxon>
        <taxon>Salinibacillus</taxon>
    </lineage>
</organism>
<keyword evidence="3" id="KW-1185">Reference proteome</keyword>
<evidence type="ECO:0000313" key="3">
    <source>
        <dbReference type="Proteomes" id="UP000199095"/>
    </source>
</evidence>
<accession>A0A1I0GSS9</accession>
<feature type="transmembrane region" description="Helical" evidence="1">
    <location>
        <begin position="305"/>
        <end position="323"/>
    </location>
</feature>
<gene>
    <name evidence="2" type="ORF">SAMN05421676_107150</name>
</gene>
<dbReference type="Pfam" id="PF22564">
    <property type="entry name" value="HAAS"/>
    <property type="match status" value="1"/>
</dbReference>
<feature type="transmembrane region" description="Helical" evidence="1">
    <location>
        <begin position="121"/>
        <end position="143"/>
    </location>
</feature>
<sequence length="334" mass="38099">MNLIDLYIQEVTRWLPKDERKDIALELESAIYDMLPENYGEEDVYQVLEVMGDPAVLANKYREKPMHLIGPKYYDVYMSLLKIILPIAIVISLLTVVGVEFLNSIEDNTALQTLLSLIGDVISNVITASIQAFVWLTVIFALIERVDGMNDGLPRWMGFKSWSPEHLKQAKNVSEKKAIKTSEVYARLIWTAFWGTGYFYADHLLGIYENGANGLRLVIPVFNQDVLMSFWTWIVLLIGAEVVLAIYKLIKKQWSQKLATFNMIYEFVSAVIFIIILTRADLFTVEFLTQLSDWFNLTLTNIKNILVGGSITITLVHSGISIIDRFRKANVKTS</sequence>
<evidence type="ECO:0000256" key="1">
    <source>
        <dbReference type="SAM" id="Phobius"/>
    </source>
</evidence>
<dbReference type="STRING" id="237682.SAMN05421676_107150"/>
<keyword evidence="1" id="KW-1133">Transmembrane helix</keyword>
<feature type="transmembrane region" description="Helical" evidence="1">
    <location>
        <begin position="184"/>
        <end position="201"/>
    </location>
</feature>
<dbReference type="AlphaFoldDB" id="A0A1I0GSS9"/>
<feature type="transmembrane region" description="Helical" evidence="1">
    <location>
        <begin position="80"/>
        <end position="101"/>
    </location>
</feature>
<dbReference type="Proteomes" id="UP000199095">
    <property type="component" value="Unassembled WGS sequence"/>
</dbReference>
<name>A0A1I0GSS9_9BACI</name>
<keyword evidence="1" id="KW-0472">Membrane</keyword>
<dbReference type="EMBL" id="FOHJ01000007">
    <property type="protein sequence ID" value="SET74189.1"/>
    <property type="molecule type" value="Genomic_DNA"/>
</dbReference>
<keyword evidence="1" id="KW-0812">Transmembrane</keyword>